<dbReference type="RefSeq" id="WP_216925412.1">
    <property type="nucleotide sequence ID" value="NZ_JAHOPC010000007.1"/>
</dbReference>
<gene>
    <name evidence="2" type="ORF">KSW38_13395</name>
</gene>
<comment type="caution">
    <text evidence="2">The sequence shown here is derived from an EMBL/GenBank/DDBJ whole genome shotgun (WGS) entry which is preliminary data.</text>
</comment>
<dbReference type="EMBL" id="JAHOPC010000007">
    <property type="protein sequence ID" value="MBU8867287.1"/>
    <property type="molecule type" value="Genomic_DNA"/>
</dbReference>
<dbReference type="PANTHER" id="PTHR42808">
    <property type="entry name" value="HYDROXYSTEROID DEHYDROGENASE-LIKE PROTEIN 2"/>
    <property type="match status" value="1"/>
</dbReference>
<dbReference type="NCBIfam" id="NF006133">
    <property type="entry name" value="PRK08278.1"/>
    <property type="match status" value="1"/>
</dbReference>
<dbReference type="Proteomes" id="UP000824166">
    <property type="component" value="Unassembled WGS sequence"/>
</dbReference>
<organism evidence="2 3">
    <name type="scientific">Paenarthrobacter aromaticivorans</name>
    <dbReference type="NCBI Taxonomy" id="2849150"/>
    <lineage>
        <taxon>Bacteria</taxon>
        <taxon>Bacillati</taxon>
        <taxon>Actinomycetota</taxon>
        <taxon>Actinomycetes</taxon>
        <taxon>Micrococcales</taxon>
        <taxon>Micrococcaceae</taxon>
        <taxon>Paenarthrobacter</taxon>
    </lineage>
</organism>
<evidence type="ECO:0000313" key="3">
    <source>
        <dbReference type="Proteomes" id="UP000824166"/>
    </source>
</evidence>
<feature type="compositionally biased region" description="Polar residues" evidence="1">
    <location>
        <begin position="1"/>
        <end position="17"/>
    </location>
</feature>
<feature type="region of interest" description="Disordered" evidence="1">
    <location>
        <begin position="1"/>
        <end position="24"/>
    </location>
</feature>
<keyword evidence="3" id="KW-1185">Reference proteome</keyword>
<sequence>MTPSNDASPASEQSMPKGSTPYAASGSLKGRTIIMSGGSRGIGLAIATRAARDGANIVLMAKTGEPHPKLEGTVYTAADQLVAAGGQALPLVGDVRNDDDVAAAVSAAVERFGGIDVVINNASAIDLSRTDAIDMKRYDLMQDINVRGTFLLSKLALPALRESGNGHILTLSPPLNLDPKWAGMHLAYTMAKYGMSLTTLGLAEELKDDAVSVNSLWPCTLIDTAAIRNMPGGQQMVKAARGPEIMADAAHAVLTGANLADGVSGSGNFYTDEEVLSAAGVKDFAPYSLGAPEDRLVPDIFL</sequence>
<name>A0ABS6I7B6_9MICC</name>
<proteinExistence type="predicted"/>
<dbReference type="PANTHER" id="PTHR42808:SF3">
    <property type="entry name" value="HYDROXYSTEROID DEHYDROGENASE-LIKE PROTEIN 2"/>
    <property type="match status" value="1"/>
</dbReference>
<reference evidence="2 3" key="1">
    <citation type="submission" date="2021-06" db="EMBL/GenBank/DDBJ databases">
        <authorList>
            <person name="Jeong J.W."/>
        </authorList>
    </citation>
    <scope>NUCLEOTIDE SEQUENCE [LARGE SCALE GENOMIC DNA]</scope>
    <source>
        <strain evidence="2 3">MMS21-TAE1-1</strain>
    </source>
</reference>
<dbReference type="InterPro" id="IPR051935">
    <property type="entry name" value="HSDL2"/>
</dbReference>
<evidence type="ECO:0000313" key="2">
    <source>
        <dbReference type="EMBL" id="MBU8867287.1"/>
    </source>
</evidence>
<dbReference type="InterPro" id="IPR002347">
    <property type="entry name" value="SDR_fam"/>
</dbReference>
<evidence type="ECO:0000256" key="1">
    <source>
        <dbReference type="SAM" id="MobiDB-lite"/>
    </source>
</evidence>
<protein>
    <submittedName>
        <fullName evidence="2">NAD(P)-dependent oxidoreductase</fullName>
    </submittedName>
</protein>
<dbReference type="Pfam" id="PF00106">
    <property type="entry name" value="adh_short"/>
    <property type="match status" value="1"/>
</dbReference>
<accession>A0ABS6I7B6</accession>